<sequence length="89" mass="9992">MASPGCRSLNYCILDGSNHHLQFSVIMSNLWVAKELVMQFKKMKKESRGDAAVLDSWDDSSSSRKINVGDKIWKESALYSISLSLTHLS</sequence>
<keyword evidence="2" id="KW-1185">Reference proteome</keyword>
<gene>
    <name evidence="1" type="ORF">DCAF_LOCUS5636</name>
</gene>
<reference evidence="1 2" key="1">
    <citation type="submission" date="2024-01" db="EMBL/GenBank/DDBJ databases">
        <authorList>
            <person name="Waweru B."/>
        </authorList>
    </citation>
    <scope>NUCLEOTIDE SEQUENCE [LARGE SCALE GENOMIC DNA]</scope>
</reference>
<proteinExistence type="predicted"/>
<organism evidence="1 2">
    <name type="scientific">Dovyalis caffra</name>
    <dbReference type="NCBI Taxonomy" id="77055"/>
    <lineage>
        <taxon>Eukaryota</taxon>
        <taxon>Viridiplantae</taxon>
        <taxon>Streptophyta</taxon>
        <taxon>Embryophyta</taxon>
        <taxon>Tracheophyta</taxon>
        <taxon>Spermatophyta</taxon>
        <taxon>Magnoliopsida</taxon>
        <taxon>eudicotyledons</taxon>
        <taxon>Gunneridae</taxon>
        <taxon>Pentapetalae</taxon>
        <taxon>rosids</taxon>
        <taxon>fabids</taxon>
        <taxon>Malpighiales</taxon>
        <taxon>Salicaceae</taxon>
        <taxon>Flacourtieae</taxon>
        <taxon>Dovyalis</taxon>
    </lineage>
</organism>
<evidence type="ECO:0000313" key="1">
    <source>
        <dbReference type="EMBL" id="CAK7327918.1"/>
    </source>
</evidence>
<evidence type="ECO:0000313" key="2">
    <source>
        <dbReference type="Proteomes" id="UP001314170"/>
    </source>
</evidence>
<dbReference type="EMBL" id="CAWUPB010000871">
    <property type="protein sequence ID" value="CAK7327918.1"/>
    <property type="molecule type" value="Genomic_DNA"/>
</dbReference>
<comment type="caution">
    <text evidence="1">The sequence shown here is derived from an EMBL/GenBank/DDBJ whole genome shotgun (WGS) entry which is preliminary data.</text>
</comment>
<protein>
    <submittedName>
        <fullName evidence="1">Uncharacterized protein</fullName>
    </submittedName>
</protein>
<name>A0AAV1R4I6_9ROSI</name>
<accession>A0AAV1R4I6</accession>
<dbReference type="Proteomes" id="UP001314170">
    <property type="component" value="Unassembled WGS sequence"/>
</dbReference>
<dbReference type="AlphaFoldDB" id="A0AAV1R4I6"/>